<comment type="domain">
    <text evidence="6">Has three domains with a flexible linker between the domains II and III and assumes an 'L' shape. Domain III is highly mobile and contacts RuvB.</text>
</comment>
<dbReference type="InterPro" id="IPR013849">
    <property type="entry name" value="DNA_helicase_Holl-junc_RuvA_I"/>
</dbReference>
<dbReference type="SUPFAM" id="SSF50249">
    <property type="entry name" value="Nucleic acid-binding proteins"/>
    <property type="match status" value="1"/>
</dbReference>
<dbReference type="GO" id="GO:0000400">
    <property type="term" value="F:four-way junction DNA binding"/>
    <property type="evidence" value="ECO:0007669"/>
    <property type="project" value="UniProtKB-UniRule"/>
</dbReference>
<dbReference type="InterPro" id="IPR011114">
    <property type="entry name" value="RuvA_C"/>
</dbReference>
<keyword evidence="10" id="KW-1185">Reference proteome</keyword>
<name>A0A2K8KXX7_MARES</name>
<keyword evidence="9" id="KW-0378">Hydrolase</keyword>
<dbReference type="Pfam" id="PF07499">
    <property type="entry name" value="RuvA_C"/>
    <property type="match status" value="1"/>
</dbReference>
<keyword evidence="5 6" id="KW-0234">DNA repair</keyword>
<keyword evidence="4 6" id="KW-0233">DNA recombination</keyword>
<dbReference type="NCBIfam" id="TIGR00084">
    <property type="entry name" value="ruvA"/>
    <property type="match status" value="1"/>
</dbReference>
<dbReference type="Pfam" id="PF01330">
    <property type="entry name" value="RuvA_N"/>
    <property type="match status" value="1"/>
</dbReference>
<keyword evidence="3 6" id="KW-0238">DNA-binding</keyword>
<dbReference type="Gene3D" id="2.40.50.140">
    <property type="entry name" value="Nucleic acid-binding proteins"/>
    <property type="match status" value="1"/>
</dbReference>
<evidence type="ECO:0000313" key="9">
    <source>
        <dbReference type="EMBL" id="ATX79743.1"/>
    </source>
</evidence>
<organism evidence="9 10">
    <name type="scientific">Mariprofundus aestuarium</name>
    <dbReference type="NCBI Taxonomy" id="1921086"/>
    <lineage>
        <taxon>Bacteria</taxon>
        <taxon>Pseudomonadati</taxon>
        <taxon>Pseudomonadota</taxon>
        <taxon>Candidatius Mariprofundia</taxon>
        <taxon>Mariprofundales</taxon>
        <taxon>Mariprofundaceae</taxon>
        <taxon>Mariprofundus</taxon>
    </lineage>
</organism>
<comment type="subcellular location">
    <subcellularLocation>
        <location evidence="6">Cytoplasm</location>
    </subcellularLocation>
</comment>
<dbReference type="GO" id="GO:0009378">
    <property type="term" value="F:four-way junction helicase activity"/>
    <property type="evidence" value="ECO:0007669"/>
    <property type="project" value="InterPro"/>
</dbReference>
<evidence type="ECO:0000256" key="5">
    <source>
        <dbReference type="ARBA" id="ARBA00023204"/>
    </source>
</evidence>
<gene>
    <name evidence="6" type="primary">ruvA</name>
    <name evidence="9" type="ORF">Ga0123461_1326</name>
</gene>
<evidence type="ECO:0000259" key="7">
    <source>
        <dbReference type="Pfam" id="PF01330"/>
    </source>
</evidence>
<evidence type="ECO:0000256" key="3">
    <source>
        <dbReference type="ARBA" id="ARBA00023125"/>
    </source>
</evidence>
<dbReference type="GO" id="GO:0006310">
    <property type="term" value="P:DNA recombination"/>
    <property type="evidence" value="ECO:0007669"/>
    <property type="project" value="UniProtKB-UniRule"/>
</dbReference>
<dbReference type="Gene3D" id="1.10.150.20">
    <property type="entry name" value="5' to 3' exonuclease, C-terminal subdomain"/>
    <property type="match status" value="1"/>
</dbReference>
<evidence type="ECO:0000259" key="8">
    <source>
        <dbReference type="Pfam" id="PF07499"/>
    </source>
</evidence>
<evidence type="ECO:0000256" key="4">
    <source>
        <dbReference type="ARBA" id="ARBA00023172"/>
    </source>
</evidence>
<dbReference type="HAMAP" id="MF_00031">
    <property type="entry name" value="DNA_HJ_migration_RuvA"/>
    <property type="match status" value="1"/>
</dbReference>
<keyword evidence="9" id="KW-0547">Nucleotide-binding</keyword>
<evidence type="ECO:0000313" key="10">
    <source>
        <dbReference type="Proteomes" id="UP000231701"/>
    </source>
</evidence>
<evidence type="ECO:0000256" key="2">
    <source>
        <dbReference type="ARBA" id="ARBA00022763"/>
    </source>
</evidence>
<dbReference type="InterPro" id="IPR036267">
    <property type="entry name" value="RuvA_C_sf"/>
</dbReference>
<feature type="region of interest" description="Domain I" evidence="6">
    <location>
        <begin position="1"/>
        <end position="64"/>
    </location>
</feature>
<keyword evidence="9" id="KW-0067">ATP-binding</keyword>
<dbReference type="SUPFAM" id="SSF46929">
    <property type="entry name" value="DNA helicase RuvA subunit, C-terminal domain"/>
    <property type="match status" value="1"/>
</dbReference>
<dbReference type="GO" id="GO:0005737">
    <property type="term" value="C:cytoplasm"/>
    <property type="evidence" value="ECO:0007669"/>
    <property type="project" value="UniProtKB-SubCell"/>
</dbReference>
<reference evidence="9 10" key="1">
    <citation type="submission" date="2016-12" db="EMBL/GenBank/DDBJ databases">
        <title>Isolation and genomic insights into novel planktonic Zetaproteobacteria from stratified waters of the Chesapeake Bay.</title>
        <authorList>
            <person name="McAllister S.M."/>
            <person name="Kato S."/>
            <person name="Chan C.S."/>
            <person name="Chiu B.K."/>
            <person name="Field E.K."/>
        </authorList>
    </citation>
    <scope>NUCLEOTIDE SEQUENCE [LARGE SCALE GENOMIC DNA]</scope>
    <source>
        <strain evidence="9 10">CP-5</strain>
    </source>
</reference>
<comment type="similarity">
    <text evidence="6">Belongs to the RuvA family.</text>
</comment>
<dbReference type="AlphaFoldDB" id="A0A2K8KXX7"/>
<dbReference type="GO" id="GO:0005524">
    <property type="term" value="F:ATP binding"/>
    <property type="evidence" value="ECO:0007669"/>
    <property type="project" value="InterPro"/>
</dbReference>
<dbReference type="GO" id="GO:0009379">
    <property type="term" value="C:Holliday junction helicase complex"/>
    <property type="evidence" value="ECO:0007669"/>
    <property type="project" value="InterPro"/>
</dbReference>
<proteinExistence type="inferred from homology"/>
<comment type="caution">
    <text evidence="6">Lacks conserved residue(s) required for the propagation of feature annotation.</text>
</comment>
<dbReference type="InterPro" id="IPR010994">
    <property type="entry name" value="RuvA_2-like"/>
</dbReference>
<keyword evidence="9" id="KW-0347">Helicase</keyword>
<evidence type="ECO:0000256" key="6">
    <source>
        <dbReference type="HAMAP-Rule" id="MF_00031"/>
    </source>
</evidence>
<protein>
    <recommendedName>
        <fullName evidence="6">Holliday junction branch migration complex subunit RuvA</fullName>
    </recommendedName>
</protein>
<feature type="region of interest" description="Domain III" evidence="6">
    <location>
        <begin position="145"/>
        <end position="189"/>
    </location>
</feature>
<dbReference type="RefSeq" id="WP_100277604.1">
    <property type="nucleotide sequence ID" value="NZ_CP018799.1"/>
</dbReference>
<comment type="function">
    <text evidence="6">The RuvA-RuvB-RuvC complex processes Holliday junction (HJ) DNA during genetic recombination and DNA repair, while the RuvA-RuvB complex plays an important role in the rescue of blocked DNA replication forks via replication fork reversal (RFR). RuvA specifically binds to HJ cruciform DNA, conferring on it an open structure. The RuvB hexamer acts as an ATP-dependent pump, pulling dsDNA into and through the RuvAB complex. HJ branch migration allows RuvC to scan DNA until it finds its consensus sequence, where it cleaves and resolves the cruciform DNA.</text>
</comment>
<comment type="subunit">
    <text evidence="6">Homotetramer. Forms an RuvA(8)-RuvB(12)-Holliday junction (HJ) complex. HJ DNA is sandwiched between 2 RuvA tetramers; dsDNA enters through RuvA and exits via RuvB. An RuvB hexamer assembles on each DNA strand where it exits the tetramer. Each RuvB hexamer is contacted by two RuvA subunits (via domain III) on 2 adjacent RuvB subunits; this complex drives branch migration. In the full resolvosome a probable DNA-RuvA(4)-RuvB(12)-RuvC(2) complex forms which resolves the HJ.</text>
</comment>
<sequence>MIGWLSGTVRELDPAGLVIVETGGIGYEVALSLQTLCKLKQGEKAELSIHTYVREDQITLFGFANGAERTLFRKLTSVSGIGARMGLNLMSGMSTEELVCAIENADDIAIARTPGIGKKTAQRLILELQGKLDAGVVTASGSTVSNSNADVRSALANLGYKPAQIDAALKRVEPADFETMFRNTLKALA</sequence>
<dbReference type="InterPro" id="IPR012340">
    <property type="entry name" value="NA-bd_OB-fold"/>
</dbReference>
<dbReference type="CDD" id="cd14332">
    <property type="entry name" value="UBA_RuvA_C"/>
    <property type="match status" value="1"/>
</dbReference>
<dbReference type="KEGG" id="maes:Ga0123461_1326"/>
<dbReference type="SUPFAM" id="SSF47781">
    <property type="entry name" value="RuvA domain 2-like"/>
    <property type="match status" value="1"/>
</dbReference>
<dbReference type="OrthoDB" id="5293449at2"/>
<dbReference type="InterPro" id="IPR000085">
    <property type="entry name" value="RuvA"/>
</dbReference>
<accession>A0A2K8KXX7</accession>
<feature type="domain" description="DNA helicase Holliday junction RuvA type" evidence="7">
    <location>
        <begin position="1"/>
        <end position="62"/>
    </location>
</feature>
<dbReference type="GO" id="GO:0016787">
    <property type="term" value="F:hydrolase activity"/>
    <property type="evidence" value="ECO:0007669"/>
    <property type="project" value="UniProtKB-KW"/>
</dbReference>
<keyword evidence="1 6" id="KW-0963">Cytoplasm</keyword>
<keyword evidence="2 6" id="KW-0227">DNA damage</keyword>
<feature type="domain" description="Holliday junction DNA helicase RuvA C-terminal" evidence="8">
    <location>
        <begin position="148"/>
        <end position="188"/>
    </location>
</feature>
<dbReference type="GO" id="GO:0006281">
    <property type="term" value="P:DNA repair"/>
    <property type="evidence" value="ECO:0007669"/>
    <property type="project" value="UniProtKB-UniRule"/>
</dbReference>
<dbReference type="Proteomes" id="UP000231701">
    <property type="component" value="Chromosome"/>
</dbReference>
<dbReference type="Pfam" id="PF14520">
    <property type="entry name" value="HHH_5"/>
    <property type="match status" value="1"/>
</dbReference>
<dbReference type="EMBL" id="CP018799">
    <property type="protein sequence ID" value="ATX79743.1"/>
    <property type="molecule type" value="Genomic_DNA"/>
</dbReference>
<evidence type="ECO:0000256" key="1">
    <source>
        <dbReference type="ARBA" id="ARBA00022490"/>
    </source>
</evidence>
<dbReference type="GO" id="GO:0048476">
    <property type="term" value="C:Holliday junction resolvase complex"/>
    <property type="evidence" value="ECO:0007669"/>
    <property type="project" value="UniProtKB-UniRule"/>
</dbReference>